<feature type="domain" description="Threonine synthase N-terminal" evidence="7">
    <location>
        <begin position="10"/>
        <end position="85"/>
    </location>
</feature>
<dbReference type="GO" id="GO:0005737">
    <property type="term" value="C:cytoplasm"/>
    <property type="evidence" value="ECO:0007669"/>
    <property type="project" value="TreeGrafter"/>
</dbReference>
<dbReference type="InterPro" id="IPR036052">
    <property type="entry name" value="TrpB-like_PALP_sf"/>
</dbReference>
<dbReference type="PANTHER" id="PTHR43515:SF1">
    <property type="entry name" value="THREONINE SYNTHASE-LIKE 1"/>
    <property type="match status" value="1"/>
</dbReference>
<dbReference type="AlphaFoldDB" id="A0A6N7V1M8"/>
<dbReference type="PANTHER" id="PTHR43515">
    <property type="entry name" value="THREONINE SYNTHASE-LIKE 1"/>
    <property type="match status" value="1"/>
</dbReference>
<dbReference type="Proteomes" id="UP000434409">
    <property type="component" value="Unassembled WGS sequence"/>
</dbReference>
<name>A0A6N7V1M8_9FIRM</name>
<comment type="similarity">
    <text evidence="2">Belongs to the threonine synthase family.</text>
</comment>
<dbReference type="Pfam" id="PF14821">
    <property type="entry name" value="Thr_synth_N"/>
    <property type="match status" value="1"/>
</dbReference>
<organism evidence="8 9">
    <name type="scientific">Suipraeoptans intestinalis</name>
    <dbReference type="NCBI Taxonomy" id="2606628"/>
    <lineage>
        <taxon>Bacteria</taxon>
        <taxon>Bacillati</taxon>
        <taxon>Bacillota</taxon>
        <taxon>Clostridia</taxon>
        <taxon>Lachnospirales</taxon>
        <taxon>Lachnospiraceae</taxon>
        <taxon>Suipraeoptans</taxon>
    </lineage>
</organism>
<dbReference type="SUPFAM" id="SSF53686">
    <property type="entry name" value="Tryptophan synthase beta subunit-like PLP-dependent enzymes"/>
    <property type="match status" value="1"/>
</dbReference>
<gene>
    <name evidence="8" type="ORF">FYJ34_02575</name>
</gene>
<evidence type="ECO:0000256" key="4">
    <source>
        <dbReference type="NCBIfam" id="TIGR00260"/>
    </source>
</evidence>
<dbReference type="EMBL" id="VULY01000018">
    <property type="protein sequence ID" value="MSR93192.1"/>
    <property type="molecule type" value="Genomic_DNA"/>
</dbReference>
<evidence type="ECO:0000256" key="2">
    <source>
        <dbReference type="ARBA" id="ARBA00005517"/>
    </source>
</evidence>
<dbReference type="NCBIfam" id="TIGR00260">
    <property type="entry name" value="thrC"/>
    <property type="match status" value="1"/>
</dbReference>
<dbReference type="CDD" id="cd01560">
    <property type="entry name" value="Thr-synth_2"/>
    <property type="match status" value="1"/>
</dbReference>
<evidence type="ECO:0000259" key="7">
    <source>
        <dbReference type="Pfam" id="PF14821"/>
    </source>
</evidence>
<dbReference type="InterPro" id="IPR037158">
    <property type="entry name" value="Thr_synth_N_sf"/>
</dbReference>
<dbReference type="Pfam" id="PF00291">
    <property type="entry name" value="PALP"/>
    <property type="match status" value="1"/>
</dbReference>
<dbReference type="GO" id="GO:0004795">
    <property type="term" value="F:threonine synthase activity"/>
    <property type="evidence" value="ECO:0007669"/>
    <property type="project" value="UniProtKB-UniRule"/>
</dbReference>
<keyword evidence="9" id="KW-1185">Reference proteome</keyword>
<evidence type="ECO:0000256" key="3">
    <source>
        <dbReference type="ARBA" id="ARBA00022898"/>
    </source>
</evidence>
<dbReference type="GO" id="GO:0009088">
    <property type="term" value="P:threonine biosynthetic process"/>
    <property type="evidence" value="ECO:0007669"/>
    <property type="project" value="UniProtKB-UniRule"/>
</dbReference>
<dbReference type="Gene3D" id="3.40.50.1100">
    <property type="match status" value="2"/>
</dbReference>
<dbReference type="EC" id="4.2.3.1" evidence="4"/>
<feature type="modified residue" description="N6-(pyridoxal phosphate)lysine" evidence="5">
    <location>
        <position position="117"/>
    </location>
</feature>
<dbReference type="InterPro" id="IPR029144">
    <property type="entry name" value="Thr_synth_N"/>
</dbReference>
<dbReference type="InterPro" id="IPR001926">
    <property type="entry name" value="TrpB-like_PALP"/>
</dbReference>
<accession>A0A6N7V1M8</accession>
<protein>
    <recommendedName>
        <fullName evidence="4">Threonine synthase</fullName>
        <ecNumber evidence="4">4.2.3.1</ecNumber>
    </recommendedName>
</protein>
<proteinExistence type="inferred from homology"/>
<evidence type="ECO:0000256" key="1">
    <source>
        <dbReference type="ARBA" id="ARBA00001933"/>
    </source>
</evidence>
<dbReference type="Gene3D" id="3.90.1380.10">
    <property type="entry name" value="Threonine synthase, N-terminal domain"/>
    <property type="match status" value="1"/>
</dbReference>
<reference evidence="8 9" key="1">
    <citation type="submission" date="2019-08" db="EMBL/GenBank/DDBJ databases">
        <title>In-depth cultivation of the pig gut microbiome towards novel bacterial diversity and tailored functional studies.</title>
        <authorList>
            <person name="Wylensek D."/>
            <person name="Hitch T.C.A."/>
            <person name="Clavel T."/>
        </authorList>
    </citation>
    <scope>NUCLEOTIDE SEQUENCE [LARGE SCALE GENOMIC DNA]</scope>
    <source>
        <strain evidence="8 9">68-1-5</strain>
    </source>
</reference>
<keyword evidence="8" id="KW-0456">Lyase</keyword>
<evidence type="ECO:0000313" key="9">
    <source>
        <dbReference type="Proteomes" id="UP000434409"/>
    </source>
</evidence>
<comment type="cofactor">
    <cofactor evidence="1 5">
        <name>pyridoxal 5'-phosphate</name>
        <dbReference type="ChEBI" id="CHEBI:597326"/>
    </cofactor>
</comment>
<evidence type="ECO:0000259" key="6">
    <source>
        <dbReference type="Pfam" id="PF00291"/>
    </source>
</evidence>
<evidence type="ECO:0000313" key="8">
    <source>
        <dbReference type="EMBL" id="MSR93192.1"/>
    </source>
</evidence>
<dbReference type="InterPro" id="IPR004450">
    <property type="entry name" value="Thr_synthase-like"/>
</dbReference>
<feature type="domain" description="Tryptophan synthase beta chain-like PALP" evidence="6">
    <location>
        <begin position="107"/>
        <end position="413"/>
    </location>
</feature>
<keyword evidence="3 5" id="KW-0663">Pyridoxal phosphate</keyword>
<evidence type="ECO:0000256" key="5">
    <source>
        <dbReference type="PIRSR" id="PIRSR604450-51"/>
    </source>
</evidence>
<dbReference type="RefSeq" id="WP_154476019.1">
    <property type="nucleotide sequence ID" value="NZ_VULY01000018.1"/>
</dbReference>
<sequence>MEENKKQLYYKSTRGDREKVTASQAILRGLAPDGGLYVPEEIPPLPYTMEQFGKMDYQETAYAVLRAFLTDFTEEELRGCVEKAYDDKFDTSQIAPLVKIGKEYYLELFHGATIAFKDMALSILPHLMTVSAEKQQVEEEILILAATSGDTGKAAMAGFADVEGTRIIVFYPKNGVSKVQELQMVTQKGANVDVVALHGNFDHAQSGVKALFEDRRMAEELKKKGYRFSSANSINIGRLLPQVVYYVYACAKLLENQEIQPGETLDVVVPTGNFGNILAAYYAKRMGAPIGRLICASNENKVLYDFFETGCYDKNREFILTTSPSMDILISSNLERLLYHASLEDAEAVRVCMEELKEKGSYRISDTMRKNLREFQGGYATEEETAAEIRRVYEATGYVMDTHTAVASTVCGRYREEAQSPCLIASTASPYKFVKSVLAALGKEEKGDELSLLYQLEKVSRTAMPKAVKEILEATVLHTMECDRDEMKETVRKILEV</sequence>
<comment type="caution">
    <text evidence="8">The sequence shown here is derived from an EMBL/GenBank/DDBJ whole genome shotgun (WGS) entry which is preliminary data.</text>
</comment>